<dbReference type="InterPro" id="IPR036165">
    <property type="entry name" value="YefM-like_sf"/>
</dbReference>
<dbReference type="AlphaFoldDB" id="A0A139SSH1"/>
<comment type="caution">
    <text evidence="2">The sequence shown here is derived from an EMBL/GenBank/DDBJ whole genome shotgun (WGS) entry which is preliminary data.</text>
</comment>
<evidence type="ECO:0000313" key="3">
    <source>
        <dbReference type="Proteomes" id="UP000070058"/>
    </source>
</evidence>
<dbReference type="NCBIfam" id="TIGR01552">
    <property type="entry name" value="phd_fam"/>
    <property type="match status" value="1"/>
</dbReference>
<dbReference type="RefSeq" id="WP_068628812.1">
    <property type="nucleotide sequence ID" value="NZ_LSZQ01000014.1"/>
</dbReference>
<dbReference type="Gene3D" id="3.40.1620.10">
    <property type="entry name" value="YefM-like domain"/>
    <property type="match status" value="1"/>
</dbReference>
<dbReference type="OrthoDB" id="361531at2"/>
<proteinExistence type="inferred from homology"/>
<dbReference type="SUPFAM" id="SSF143120">
    <property type="entry name" value="YefM-like"/>
    <property type="match status" value="1"/>
</dbReference>
<accession>A0A139SSH1</accession>
<sequence length="93" mass="10533">MPRTLTVAEAQAQFPQLIADVCNGEEVVIARGSSPVVRVLPVAKRTPEEQRIRDEEWEKKISAIRELRKKIVIGPPITIEEIISARDEGRKYL</sequence>
<evidence type="ECO:0000256" key="1">
    <source>
        <dbReference type="ARBA" id="ARBA00009981"/>
    </source>
</evidence>
<dbReference type="Proteomes" id="UP000070058">
    <property type="component" value="Unassembled WGS sequence"/>
</dbReference>
<organism evidence="2 3">
    <name type="scientific">Cephaloticoccus primus</name>
    <dbReference type="NCBI Taxonomy" id="1548207"/>
    <lineage>
        <taxon>Bacteria</taxon>
        <taxon>Pseudomonadati</taxon>
        <taxon>Verrucomicrobiota</taxon>
        <taxon>Opitutia</taxon>
        <taxon>Opitutales</taxon>
        <taxon>Opitutaceae</taxon>
        <taxon>Cephaloticoccus</taxon>
    </lineage>
</organism>
<comment type="similarity">
    <text evidence="1">Belongs to the phD/YefM antitoxin family.</text>
</comment>
<keyword evidence="3" id="KW-1185">Reference proteome</keyword>
<protein>
    <submittedName>
        <fullName evidence="2">Uncharacterized protein</fullName>
    </submittedName>
</protein>
<dbReference type="EMBL" id="LSZQ01000014">
    <property type="protein sequence ID" value="KXU37525.1"/>
    <property type="molecule type" value="Genomic_DNA"/>
</dbReference>
<evidence type="ECO:0000313" key="2">
    <source>
        <dbReference type="EMBL" id="KXU37525.1"/>
    </source>
</evidence>
<name>A0A139SSH1_9BACT</name>
<reference evidence="3" key="1">
    <citation type="submission" date="2016-02" db="EMBL/GenBank/DDBJ databases">
        <authorList>
            <person name="Sanders J.G."/>
            <person name="Lin J.Y."/>
            <person name="Wertz J.T."/>
            <person name="Russell J.A."/>
            <person name="Moreau C.S."/>
            <person name="Powell S."/>
        </authorList>
    </citation>
    <scope>NUCLEOTIDE SEQUENCE [LARGE SCALE GENOMIC DNA]</scope>
    <source>
        <strain evidence="3">CAG34</strain>
    </source>
</reference>
<gene>
    <name evidence="2" type="ORF">AXK11_02185</name>
</gene>